<gene>
    <name evidence="1" type="primary">P2RX7</name>
</gene>
<dbReference type="AlphaFoldDB" id="A0A1A7XRY7"/>
<keyword evidence="1" id="KW-0675">Receptor</keyword>
<proteinExistence type="predicted"/>
<protein>
    <submittedName>
        <fullName evidence="1">Purinergic receptor P2X, ligand-gated ion channel, 7</fullName>
    </submittedName>
</protein>
<sequence>FRKGMLPVVCPELHSTVPHVEFRLQSMVLQLARLARTICSMTNLGGLQSSNSKLCRLEDEGQIPRAQWEICWISIKKILSNNCI</sequence>
<feature type="non-terminal residue" evidence="1">
    <location>
        <position position="1"/>
    </location>
</feature>
<evidence type="ECO:0000313" key="1">
    <source>
        <dbReference type="EMBL" id="SBP20609.1"/>
    </source>
</evidence>
<dbReference type="EMBL" id="HADW01019209">
    <property type="protein sequence ID" value="SBP20609.1"/>
    <property type="molecule type" value="Transcribed_RNA"/>
</dbReference>
<reference evidence="1" key="2">
    <citation type="submission" date="2016-06" db="EMBL/GenBank/DDBJ databases">
        <title>The genome of a short-lived fish provides insights into sex chromosome evolution and the genetic control of aging.</title>
        <authorList>
            <person name="Reichwald K."/>
            <person name="Felder M."/>
            <person name="Petzold A."/>
            <person name="Koch P."/>
            <person name="Groth M."/>
            <person name="Platzer M."/>
        </authorList>
    </citation>
    <scope>NUCLEOTIDE SEQUENCE</scope>
    <source>
        <tissue evidence="1">Brain</tissue>
    </source>
</reference>
<dbReference type="EMBL" id="HADX01003399">
    <property type="protein sequence ID" value="SBP25631.1"/>
    <property type="molecule type" value="Transcribed_RNA"/>
</dbReference>
<accession>A0A1A7XRY7</accession>
<feature type="non-terminal residue" evidence="1">
    <location>
        <position position="84"/>
    </location>
</feature>
<organism evidence="1">
    <name type="scientific">Iconisemion striatum</name>
    <dbReference type="NCBI Taxonomy" id="60296"/>
    <lineage>
        <taxon>Eukaryota</taxon>
        <taxon>Metazoa</taxon>
        <taxon>Chordata</taxon>
        <taxon>Craniata</taxon>
        <taxon>Vertebrata</taxon>
        <taxon>Euteleostomi</taxon>
        <taxon>Actinopterygii</taxon>
        <taxon>Neopterygii</taxon>
        <taxon>Teleostei</taxon>
        <taxon>Neoteleostei</taxon>
        <taxon>Acanthomorphata</taxon>
        <taxon>Ovalentaria</taxon>
        <taxon>Atherinomorphae</taxon>
        <taxon>Cyprinodontiformes</taxon>
        <taxon>Nothobranchiidae</taxon>
        <taxon>Iconisemion</taxon>
    </lineage>
</organism>
<reference evidence="1" key="1">
    <citation type="submission" date="2016-05" db="EMBL/GenBank/DDBJ databases">
        <authorList>
            <person name="Lavstsen T."/>
            <person name="Jespersen J.S."/>
        </authorList>
    </citation>
    <scope>NUCLEOTIDE SEQUENCE</scope>
    <source>
        <tissue evidence="1">Brain</tissue>
    </source>
</reference>
<name>A0A1A7XRY7_9TELE</name>